<sequence length="244" mass="26651">MTRRIATGCLVLLMIPAAVVVYFWYTVWHAGHVNDERRRDAVASILRHAREVEGDTRRALDRSGSAAGVDALTGVIWRHSEAPLIAYDPAHRTFTATVSEAAFYDQEAVLLGGGPSQVTRCLHLTFAHGTGSAWTSAVAVRDEEGCRASRSIGSWASLAQDRIGNMYARDLTLAGVRRALDPTGRLGYYDVRTATREGRHSTITVLIRDARLTDTAAQCYRFVRKLDSGSVTALPLTACPAAHR</sequence>
<evidence type="ECO:0000313" key="2">
    <source>
        <dbReference type="EMBL" id="MER7371117.1"/>
    </source>
</evidence>
<dbReference type="Proteomes" id="UP001486207">
    <property type="component" value="Unassembled WGS sequence"/>
</dbReference>
<evidence type="ECO:0000313" key="3">
    <source>
        <dbReference type="Proteomes" id="UP001486207"/>
    </source>
</evidence>
<keyword evidence="1" id="KW-0472">Membrane</keyword>
<keyword evidence="1" id="KW-0812">Transmembrane</keyword>
<reference evidence="2 3" key="1">
    <citation type="submission" date="2024-06" db="EMBL/GenBank/DDBJ databases">
        <title>The Natural Products Discovery Center: Release of the First 8490 Sequenced Strains for Exploring Actinobacteria Biosynthetic Diversity.</title>
        <authorList>
            <person name="Kalkreuter E."/>
            <person name="Kautsar S.A."/>
            <person name="Yang D."/>
            <person name="Bader C.D."/>
            <person name="Teijaro C.N."/>
            <person name="Fluegel L."/>
            <person name="Davis C.M."/>
            <person name="Simpson J.R."/>
            <person name="Lauterbach L."/>
            <person name="Steele A.D."/>
            <person name="Gui C."/>
            <person name="Meng S."/>
            <person name="Li G."/>
            <person name="Viehrig K."/>
            <person name="Ye F."/>
            <person name="Su P."/>
            <person name="Kiefer A.F."/>
            <person name="Nichols A."/>
            <person name="Cepeda A.J."/>
            <person name="Yan W."/>
            <person name="Fan B."/>
            <person name="Jiang Y."/>
            <person name="Adhikari A."/>
            <person name="Zheng C.-J."/>
            <person name="Schuster L."/>
            <person name="Cowan T.M."/>
            <person name="Smanski M.J."/>
            <person name="Chevrette M.G."/>
            <person name="De Carvalho L.P.S."/>
            <person name="Shen B."/>
        </authorList>
    </citation>
    <scope>NUCLEOTIDE SEQUENCE [LARGE SCALE GENOMIC DNA]</scope>
    <source>
        <strain evidence="2 3">NPDC000155</strain>
    </source>
</reference>
<dbReference type="RefSeq" id="WP_190069111.1">
    <property type="nucleotide sequence ID" value="NZ_BNBM01000002.1"/>
</dbReference>
<gene>
    <name evidence="2" type="ORF">ABT384_00435</name>
</gene>
<name>A0ABV1XHS6_9ACTN</name>
<comment type="caution">
    <text evidence="2">The sequence shown here is derived from an EMBL/GenBank/DDBJ whole genome shotgun (WGS) entry which is preliminary data.</text>
</comment>
<keyword evidence="1" id="KW-1133">Transmembrane helix</keyword>
<keyword evidence="3" id="KW-1185">Reference proteome</keyword>
<protein>
    <submittedName>
        <fullName evidence="2">Uncharacterized protein</fullName>
    </submittedName>
</protein>
<dbReference type="EMBL" id="JBEPFB010000001">
    <property type="protein sequence ID" value="MER7371117.1"/>
    <property type="molecule type" value="Genomic_DNA"/>
</dbReference>
<feature type="transmembrane region" description="Helical" evidence="1">
    <location>
        <begin position="5"/>
        <end position="25"/>
    </location>
</feature>
<accession>A0ABV1XHS6</accession>
<proteinExistence type="predicted"/>
<evidence type="ECO:0000256" key="1">
    <source>
        <dbReference type="SAM" id="Phobius"/>
    </source>
</evidence>
<organism evidence="2 3">
    <name type="scientific">Streptomyces lanatus</name>
    <dbReference type="NCBI Taxonomy" id="66900"/>
    <lineage>
        <taxon>Bacteria</taxon>
        <taxon>Bacillati</taxon>
        <taxon>Actinomycetota</taxon>
        <taxon>Actinomycetes</taxon>
        <taxon>Kitasatosporales</taxon>
        <taxon>Streptomycetaceae</taxon>
        <taxon>Streptomyces</taxon>
    </lineage>
</organism>